<evidence type="ECO:0000256" key="1">
    <source>
        <dbReference type="SAM" id="MobiDB-lite"/>
    </source>
</evidence>
<feature type="region of interest" description="Disordered" evidence="1">
    <location>
        <begin position="203"/>
        <end position="306"/>
    </location>
</feature>
<comment type="caution">
    <text evidence="2">The sequence shown here is derived from an EMBL/GenBank/DDBJ whole genome shotgun (WGS) entry which is preliminary data.</text>
</comment>
<dbReference type="AlphaFoldDB" id="A0AAW0AA32"/>
<evidence type="ECO:0008006" key="4">
    <source>
        <dbReference type="Google" id="ProtNLM"/>
    </source>
</evidence>
<accession>A0AAW0AA32</accession>
<sequence>MSLDTQTIERLTSDKKTIIEAKRILQRALARTGAGSGHDLGESRTGLASVCAYLASQNLNNTSVTFEAAHSASCQTKPKFKKLHESVIKALQAPKPARRKPASFEELISQYSSRVSLAALPFMKDVEIKVLVKLDIEKNATVTDDELTCAVFMWVCNIIEKRNNFHSKTFLESHETNTKRMRHLKVDMDRLCGTDIEKFRAKYNKAISKSPRKSPTKPVRTLPSRDPSPQKRKATLLDEQEADVSESPTKKRKVGQPSDGFVTLESIRASNNSSSPTKPPATPRKAPRSPASPSKSSPTKVATVGRARVYDEAMLSSDEEDPEPRPRRRFRAVFQDQRQWILCDPRLAMLTANAAALKKQMVQRHGLPFQAVRQGLNVPMDEDS</sequence>
<evidence type="ECO:0000313" key="3">
    <source>
        <dbReference type="Proteomes" id="UP001362999"/>
    </source>
</evidence>
<organism evidence="2 3">
    <name type="scientific">Favolaschia claudopus</name>
    <dbReference type="NCBI Taxonomy" id="2862362"/>
    <lineage>
        <taxon>Eukaryota</taxon>
        <taxon>Fungi</taxon>
        <taxon>Dikarya</taxon>
        <taxon>Basidiomycota</taxon>
        <taxon>Agaricomycotina</taxon>
        <taxon>Agaricomycetes</taxon>
        <taxon>Agaricomycetidae</taxon>
        <taxon>Agaricales</taxon>
        <taxon>Marasmiineae</taxon>
        <taxon>Mycenaceae</taxon>
        <taxon>Favolaschia</taxon>
    </lineage>
</organism>
<dbReference type="EMBL" id="JAWWNJ010000077">
    <property type="protein sequence ID" value="KAK7005669.1"/>
    <property type="molecule type" value="Genomic_DNA"/>
</dbReference>
<protein>
    <recommendedName>
        <fullName evidence="4">Origin recognition complex subunit 6</fullName>
    </recommendedName>
</protein>
<name>A0AAW0AA32_9AGAR</name>
<keyword evidence="3" id="KW-1185">Reference proteome</keyword>
<feature type="compositionally biased region" description="Low complexity" evidence="1">
    <location>
        <begin position="288"/>
        <end position="299"/>
    </location>
</feature>
<evidence type="ECO:0000313" key="2">
    <source>
        <dbReference type="EMBL" id="KAK7005669.1"/>
    </source>
</evidence>
<dbReference type="Proteomes" id="UP001362999">
    <property type="component" value="Unassembled WGS sequence"/>
</dbReference>
<reference evidence="2 3" key="1">
    <citation type="journal article" date="2024" name="J Genomics">
        <title>Draft genome sequencing and assembly of Favolaschia claudopus CIRM-BRFM 2984 isolated from oak limbs.</title>
        <authorList>
            <person name="Navarro D."/>
            <person name="Drula E."/>
            <person name="Chaduli D."/>
            <person name="Cazenave R."/>
            <person name="Ahrendt S."/>
            <person name="Wang J."/>
            <person name="Lipzen A."/>
            <person name="Daum C."/>
            <person name="Barry K."/>
            <person name="Grigoriev I.V."/>
            <person name="Favel A."/>
            <person name="Rosso M.N."/>
            <person name="Martin F."/>
        </authorList>
    </citation>
    <scope>NUCLEOTIDE SEQUENCE [LARGE SCALE GENOMIC DNA]</scope>
    <source>
        <strain evidence="2 3">CIRM-BRFM 2984</strain>
    </source>
</reference>
<gene>
    <name evidence="2" type="ORF">R3P38DRAFT_3367130</name>
</gene>
<proteinExistence type="predicted"/>